<dbReference type="AlphaFoldDB" id="A0A8H6XQP6"/>
<name>A0A8H6XQP6_9AGAR</name>
<dbReference type="EMBL" id="JACAZI010000014">
    <property type="protein sequence ID" value="KAF7344851.1"/>
    <property type="molecule type" value="Genomic_DNA"/>
</dbReference>
<accession>A0A8H6XQP6</accession>
<sequence>MRRRILYDLRTQQLSGISNHPRPLPNFIMSAFRTGFTLPSRLPQATRPGGGGFQDIRGGTLRGDGFREYYVKQSQSSSFQQSSHREEMFQSTSSSGHKFMNGFGNSEENLNMRAEAASPAFPAFMQSTLFDKATISSSPLGNFRMFGTQNRHTFGFCAMASAAPKANADARRV</sequence>
<comment type="caution">
    <text evidence="1">The sequence shown here is derived from an EMBL/GenBank/DDBJ whole genome shotgun (WGS) entry which is preliminary data.</text>
</comment>
<gene>
    <name evidence="1" type="ORF">MVEN_01646800</name>
</gene>
<protein>
    <submittedName>
        <fullName evidence="1">Uncharacterized protein</fullName>
    </submittedName>
</protein>
<evidence type="ECO:0000313" key="2">
    <source>
        <dbReference type="Proteomes" id="UP000620124"/>
    </source>
</evidence>
<evidence type="ECO:0000313" key="1">
    <source>
        <dbReference type="EMBL" id="KAF7344851.1"/>
    </source>
</evidence>
<keyword evidence="2" id="KW-1185">Reference proteome</keyword>
<proteinExistence type="predicted"/>
<reference evidence="1" key="1">
    <citation type="submission" date="2020-05" db="EMBL/GenBank/DDBJ databases">
        <title>Mycena genomes resolve the evolution of fungal bioluminescence.</title>
        <authorList>
            <person name="Tsai I.J."/>
        </authorList>
    </citation>
    <scope>NUCLEOTIDE SEQUENCE</scope>
    <source>
        <strain evidence="1">CCC161011</strain>
    </source>
</reference>
<dbReference type="Proteomes" id="UP000620124">
    <property type="component" value="Unassembled WGS sequence"/>
</dbReference>
<organism evidence="1 2">
    <name type="scientific">Mycena venus</name>
    <dbReference type="NCBI Taxonomy" id="2733690"/>
    <lineage>
        <taxon>Eukaryota</taxon>
        <taxon>Fungi</taxon>
        <taxon>Dikarya</taxon>
        <taxon>Basidiomycota</taxon>
        <taxon>Agaricomycotina</taxon>
        <taxon>Agaricomycetes</taxon>
        <taxon>Agaricomycetidae</taxon>
        <taxon>Agaricales</taxon>
        <taxon>Marasmiineae</taxon>
        <taxon>Mycenaceae</taxon>
        <taxon>Mycena</taxon>
    </lineage>
</organism>